<feature type="region of interest" description="Disordered" evidence="1">
    <location>
        <begin position="227"/>
        <end position="255"/>
    </location>
</feature>
<dbReference type="OrthoDB" id="266852at2759"/>
<feature type="compositionally biased region" description="Polar residues" evidence="1">
    <location>
        <begin position="756"/>
        <end position="766"/>
    </location>
</feature>
<evidence type="ECO:0000313" key="2">
    <source>
        <dbReference type="EMBL" id="CBZ29188.1"/>
    </source>
</evidence>
<protein>
    <submittedName>
        <fullName evidence="2">Uncharacterized protein</fullName>
    </submittedName>
</protein>
<feature type="region of interest" description="Disordered" evidence="1">
    <location>
        <begin position="663"/>
        <end position="694"/>
    </location>
</feature>
<feature type="region of interest" description="Disordered" evidence="1">
    <location>
        <begin position="1"/>
        <end position="38"/>
    </location>
</feature>
<feature type="region of interest" description="Disordered" evidence="1">
    <location>
        <begin position="441"/>
        <end position="461"/>
    </location>
</feature>
<dbReference type="VEuPathDB" id="TriTrypDB:LmxM.30.1330"/>
<keyword evidence="3" id="KW-1185">Reference proteome</keyword>
<feature type="compositionally biased region" description="Polar residues" evidence="1">
    <location>
        <begin position="1147"/>
        <end position="1203"/>
    </location>
</feature>
<dbReference type="OMA" id="VHHSCIS"/>
<sequence>MSSAGGNTRISDHRGHRHSRTARNRADAESAAHFDPHCSEDFDDLSLLPLCTQISYTRFDDPSSSETSISADRGSDFPHAPGAAASLTSFNTNKNQLQQPLQMLPTLSFQKAHSASAGAVDTSPADRVDDPEDRRQRNEQPERLQEDCQANGNARLLPWLTMSYPPSSAGSHNVARAPALSSVTASCFDVGPNGVSGAYSDFMGCVSGASGCGDGASAAAVAWPDSGGGGSVSTLRQGEHRSSNLGTANTGGDRGGNGEIADGNEHAMLQPQLLQMLLQQQLQPHQPQGTAPPNSFIPSSSPRANALGGLEESCTAGSATTMPAISACLMQLMSGNGGNEAGQTTPHAPLQQLFVLNPLPPPSPSTEPAPRAPQGNNIIDSDSVPTATSLGTPGAGTVYDEAQIRGNTATKSLASTRARGNGSNNPAASLSGSLGQTSLYPYHFVSRPPPPASRKGSDSGAHINTLAPAVLLPAMNPLHHAFSPPSPSGAATLPMLSAGMYSLFTGAVPYCQPGLPPPPPPTAAQSQPPLKPTSRAGNRHGGRGHGTAPATGNHNTSAGGNNRNGSRRQQVDDDGHANSGKGAAAHTAGDAHTEPKNGANFVVGAWYEGVVKRYNPLRGFGFLTCTHQLRFDPHACERACTRHADAVPEKQQQRELEKAAAAATTSTRATLQSVSEDEPEQGEQQLQSLSNRSVSHADDTSAALLLTSMDSVKKGDICLPHKSVAAEAHRESDNDAAAPAATTDTNDAEVAEASDPTLSSATATKSTGKAHGTVVYSTMQWYFHIVDAAGKRASAEDDAAAWEAEDDADEGRHDYRAPFEDFGKLEREPAQLGDIFVHHSCISMDGFRVFVQGTTVRFSVSVLMDTVQAVDVIPLGPEWEKPLSPEALAQPSLYKVTPTAATVLRYHHLAEQRGDDTGKKCGGVPQSRVGGVSVQWTDMAVIPSAAIPNSVEGQSELVIVCVPPKTGPIPSQTTVASTRSGATTDRAAVRSAPATTTATKGGVDISQSTSATENGSAMPNTVAATGAQVSDASTKEPMCTGAKEALRGGPQLLDVVHPGSITATFLAMDREDQRALQGKPGAPAITPATPAPAKKCDIFDETTMKATEPSVPAAEEVESLGNGTSLKNAFNNHLDTDPSAFSGGGLTSSKNDVTSGHGNTGGTVTQTSGCHSRNVTTTSATATNPAQSSAHNTGSHSQALQNSIDDRKDSCGRASGPILTDFFGDCKDLGLSGDMDEPSISSFSGCGAGRKADKDHCHGNERPAAGAAAAVTGGSNVPVLAHSNTAARKGYEGHRNRELSIGSAAAIAQAAAPLLVNGDFSDSRSRDDAELSEVPVRSNSGGGSDEDEKDSNATTTPSGNTIPDSNPGPAPDWTEVFNLKIANESVKDIMMHKTDFKLIPHHSAKITAAAATPSQMSGGGASLGAAALVPKVVPLSAVGELDSNSLRGMEEDEGVAEASGSRSATGNHSNRGDPVGREANPLLSQPPMHDGNSGQTGTTHLTQDESNGNGDSARPRTGAYKKRSSADGQQMLLKDNAVPALVMVEVASLPPKLAAQVPRGVTIIALPCDTVKELKIKAVSVPRGASSDPASPCLAEVPSAIPVAGEPPTSGSNAHLPFHGSVQTAEGRQVPFSSAARRAGGNVPAHGHTKNTDSEFYHNLVATFDKKTSISTAPPVHGRKCCDSCSPANGRNVFPFTLVPPESQQVSQPLSRTSMERKSDSKLNKSSRRSINTFKTLSHPVPMPQSLVSDLSSPWIQDNAAPSQSLPYPKPQQRSPLQQQIQRSTPSGGQRTSIRVTLGHAGNTTLSQQQHEASNLVFMFFNNTAVLQAATGLRAAPESRGLYPNPCIGAGVGMGTGQQPFMWAPSPALAPAQSLFAPSPPPISSSVQAAPNGAAMSASPQASSQWHPSPRNWRSS</sequence>
<feature type="region of interest" description="Disordered" evidence="1">
    <location>
        <begin position="59"/>
        <end position="86"/>
    </location>
</feature>
<reference evidence="2 3" key="1">
    <citation type="journal article" date="2011" name="Genome Res.">
        <title>Chromosome and gene copy number variation allow major structural change between species and strains of Leishmania.</title>
        <authorList>
            <person name="Rogers M.B."/>
            <person name="Hilley J.D."/>
            <person name="Dickens N.J."/>
            <person name="Wilkes J."/>
            <person name="Bates P.A."/>
            <person name="Depledge D.P."/>
            <person name="Harris D."/>
            <person name="Her Y."/>
            <person name="Herzyk P."/>
            <person name="Imamura H."/>
            <person name="Otto T.D."/>
            <person name="Sanders M."/>
            <person name="Seeger K."/>
            <person name="Dujardin J.C."/>
            <person name="Berriman M."/>
            <person name="Smith D.F."/>
            <person name="Hertz-Fowler C."/>
            <person name="Mottram J.C."/>
        </authorList>
    </citation>
    <scope>NUCLEOTIDE SEQUENCE [LARGE SCALE GENOMIC DNA]</scope>
    <source>
        <strain evidence="2 3">MHOM/GT/2001/U1103</strain>
    </source>
</reference>
<feature type="compositionally biased region" description="Polar residues" evidence="1">
    <location>
        <begin position="1746"/>
        <end position="1766"/>
    </location>
</feature>
<feature type="region of interest" description="Disordered" evidence="1">
    <location>
        <begin position="1321"/>
        <end position="1374"/>
    </location>
</feature>
<feature type="compositionally biased region" description="Basic residues" evidence="1">
    <location>
        <begin position="14"/>
        <end position="23"/>
    </location>
</feature>
<feature type="region of interest" description="Disordered" evidence="1">
    <location>
        <begin position="355"/>
        <end position="403"/>
    </location>
</feature>
<feature type="compositionally biased region" description="Polar residues" evidence="1">
    <location>
        <begin position="1702"/>
        <end position="1713"/>
    </location>
</feature>
<accession>E9B1T1</accession>
<feature type="compositionally biased region" description="Polar residues" evidence="1">
    <location>
        <begin position="682"/>
        <end position="694"/>
    </location>
</feature>
<feature type="compositionally biased region" description="Polar residues" evidence="1">
    <location>
        <begin position="993"/>
        <end position="1017"/>
    </location>
</feature>
<feature type="compositionally biased region" description="Low complexity" evidence="1">
    <location>
        <begin position="1894"/>
        <end position="1905"/>
    </location>
</feature>
<feature type="region of interest" description="Disordered" evidence="1">
    <location>
        <begin position="1696"/>
        <end position="1793"/>
    </location>
</feature>
<feature type="region of interest" description="Disordered" evidence="1">
    <location>
        <begin position="970"/>
        <end position="1017"/>
    </location>
</feature>
<feature type="compositionally biased region" description="Low complexity" evidence="1">
    <location>
        <begin position="663"/>
        <end position="673"/>
    </location>
</feature>
<feature type="compositionally biased region" description="Polar residues" evidence="1">
    <location>
        <begin position="59"/>
        <end position="70"/>
    </location>
</feature>
<feature type="compositionally biased region" description="Basic and acidic residues" evidence="1">
    <location>
        <begin position="124"/>
        <end position="146"/>
    </location>
</feature>
<feature type="region of interest" description="Disordered" evidence="1">
    <location>
        <begin position="112"/>
        <end position="150"/>
    </location>
</feature>
<dbReference type="KEGG" id="lmi:LMXM_30_1330"/>
<dbReference type="Proteomes" id="UP000007259">
    <property type="component" value="Chromosome 30"/>
</dbReference>
<feature type="compositionally biased region" description="Polar residues" evidence="1">
    <location>
        <begin position="1460"/>
        <end position="1469"/>
    </location>
</feature>
<feature type="compositionally biased region" description="Low complexity" evidence="1">
    <location>
        <begin position="1771"/>
        <end position="1784"/>
    </location>
</feature>
<proteinExistence type="predicted"/>
<feature type="compositionally biased region" description="Low complexity" evidence="1">
    <location>
        <begin position="735"/>
        <end position="745"/>
    </location>
</feature>
<feature type="compositionally biased region" description="Polar residues" evidence="1">
    <location>
        <begin position="1492"/>
        <end position="1510"/>
    </location>
</feature>
<evidence type="ECO:0000256" key="1">
    <source>
        <dbReference type="SAM" id="MobiDB-lite"/>
    </source>
</evidence>
<feature type="region of interest" description="Disordered" evidence="1">
    <location>
        <begin position="1444"/>
        <end position="1528"/>
    </location>
</feature>
<dbReference type="Gene3D" id="2.40.50.140">
    <property type="entry name" value="Nucleic acid-binding proteins"/>
    <property type="match status" value="1"/>
</dbReference>
<dbReference type="RefSeq" id="XP_003877651.1">
    <property type="nucleotide sequence ID" value="XM_003877602.1"/>
</dbReference>
<name>E9B1T1_LEIMU</name>
<dbReference type="EMBL" id="FR799583">
    <property type="protein sequence ID" value="CBZ29188.1"/>
    <property type="molecule type" value="Genomic_DNA"/>
</dbReference>
<feature type="region of interest" description="Disordered" evidence="1">
    <location>
        <begin position="1128"/>
        <end position="1211"/>
    </location>
</feature>
<feature type="region of interest" description="Disordered" evidence="1">
    <location>
        <begin position="728"/>
        <end position="766"/>
    </location>
</feature>
<feature type="compositionally biased region" description="Polar residues" evidence="1">
    <location>
        <begin position="970"/>
        <end position="983"/>
    </location>
</feature>
<feature type="compositionally biased region" description="Polar residues" evidence="1">
    <location>
        <begin position="1352"/>
        <end position="1364"/>
    </location>
</feature>
<feature type="compositionally biased region" description="Basic and acidic residues" evidence="1">
    <location>
        <begin position="1714"/>
        <end position="1723"/>
    </location>
</feature>
<feature type="compositionally biased region" description="Polar residues" evidence="1">
    <location>
        <begin position="374"/>
        <end position="391"/>
    </location>
</feature>
<feature type="region of interest" description="Disordered" evidence="1">
    <location>
        <begin position="512"/>
        <end position="596"/>
    </location>
</feature>
<evidence type="ECO:0000313" key="3">
    <source>
        <dbReference type="Proteomes" id="UP000007259"/>
    </source>
</evidence>
<dbReference type="InterPro" id="IPR012340">
    <property type="entry name" value="NA-bd_OB-fold"/>
</dbReference>
<dbReference type="GeneID" id="13451895"/>
<feature type="region of interest" description="Disordered" evidence="1">
    <location>
        <begin position="1874"/>
        <end position="1916"/>
    </location>
</feature>
<feature type="compositionally biased region" description="Polar residues" evidence="1">
    <location>
        <begin position="550"/>
        <end position="568"/>
    </location>
</feature>
<feature type="compositionally biased region" description="Basic and acidic residues" evidence="1">
    <location>
        <begin position="24"/>
        <end position="38"/>
    </location>
</feature>
<feature type="compositionally biased region" description="Pro residues" evidence="1">
    <location>
        <begin position="358"/>
        <end position="371"/>
    </location>
</feature>
<dbReference type="PhylomeDB" id="E9B1T1"/>
<gene>
    <name evidence="2" type="ORF">LMXM_30_1330</name>
</gene>
<organism evidence="2 3">
    <name type="scientific">Leishmania mexicana (strain MHOM/GT/2001/U1103)</name>
    <dbReference type="NCBI Taxonomy" id="929439"/>
    <lineage>
        <taxon>Eukaryota</taxon>
        <taxon>Discoba</taxon>
        <taxon>Euglenozoa</taxon>
        <taxon>Kinetoplastea</taxon>
        <taxon>Metakinetoplastina</taxon>
        <taxon>Trypanosomatida</taxon>
        <taxon>Trypanosomatidae</taxon>
        <taxon>Leishmaniinae</taxon>
        <taxon>Leishmania</taxon>
    </lineage>
</organism>